<accession>A0A232EDL7</accession>
<gene>
    <name evidence="1" type="ORF">TSAR_000884</name>
</gene>
<dbReference type="EMBL" id="NNAY01006132">
    <property type="protein sequence ID" value="OXU16456.1"/>
    <property type="molecule type" value="Genomic_DNA"/>
</dbReference>
<evidence type="ECO:0000313" key="1">
    <source>
        <dbReference type="EMBL" id="OXU16456.1"/>
    </source>
</evidence>
<organism evidence="1 2">
    <name type="scientific">Trichomalopsis sarcophagae</name>
    <dbReference type="NCBI Taxonomy" id="543379"/>
    <lineage>
        <taxon>Eukaryota</taxon>
        <taxon>Metazoa</taxon>
        <taxon>Ecdysozoa</taxon>
        <taxon>Arthropoda</taxon>
        <taxon>Hexapoda</taxon>
        <taxon>Insecta</taxon>
        <taxon>Pterygota</taxon>
        <taxon>Neoptera</taxon>
        <taxon>Endopterygota</taxon>
        <taxon>Hymenoptera</taxon>
        <taxon>Apocrita</taxon>
        <taxon>Proctotrupomorpha</taxon>
        <taxon>Chalcidoidea</taxon>
        <taxon>Pteromalidae</taxon>
        <taxon>Pteromalinae</taxon>
        <taxon>Trichomalopsis</taxon>
    </lineage>
</organism>
<dbReference type="Proteomes" id="UP000215335">
    <property type="component" value="Unassembled WGS sequence"/>
</dbReference>
<keyword evidence="2" id="KW-1185">Reference proteome</keyword>
<name>A0A232EDL7_9HYME</name>
<proteinExistence type="predicted"/>
<feature type="non-terminal residue" evidence="1">
    <location>
        <position position="1"/>
    </location>
</feature>
<protein>
    <submittedName>
        <fullName evidence="1">Uncharacterized protein</fullName>
    </submittedName>
</protein>
<dbReference type="AlphaFoldDB" id="A0A232EDL7"/>
<comment type="caution">
    <text evidence="1">The sequence shown here is derived from an EMBL/GenBank/DDBJ whole genome shotgun (WGS) entry which is preliminary data.</text>
</comment>
<reference evidence="1 2" key="1">
    <citation type="journal article" date="2017" name="Curr. Biol.">
        <title>The Evolution of Venom by Co-option of Single-Copy Genes.</title>
        <authorList>
            <person name="Martinson E.O."/>
            <person name="Mrinalini"/>
            <person name="Kelkar Y.D."/>
            <person name="Chang C.H."/>
            <person name="Werren J.H."/>
        </authorList>
    </citation>
    <scope>NUCLEOTIDE SEQUENCE [LARGE SCALE GENOMIC DNA]</scope>
    <source>
        <strain evidence="1 2">Alberta</strain>
        <tissue evidence="1">Whole body</tissue>
    </source>
</reference>
<evidence type="ECO:0000313" key="2">
    <source>
        <dbReference type="Proteomes" id="UP000215335"/>
    </source>
</evidence>
<sequence length="143" mass="16190">LYMSRLSVVTCVHTSWVSNYYKKTSRRMQKGGGRGATTECLPCKPEDPFKHGVQLSRGSERHVPIIEDFLNTLRVIDEGIDDLDVSRVYTRHGFRITIRRRVEECNAVAAVARRQNVCLASQRISVQARGPSLLVALFTRNTV</sequence>